<dbReference type="Proteomes" id="UP001595632">
    <property type="component" value="Unassembled WGS sequence"/>
</dbReference>
<keyword evidence="3" id="KW-1185">Reference proteome</keyword>
<dbReference type="Gene3D" id="2.170.16.10">
    <property type="entry name" value="Hedgehog/Intein (Hint) domain"/>
    <property type="match status" value="1"/>
</dbReference>
<protein>
    <submittedName>
        <fullName evidence="2">Hint domain-containing protein</fullName>
    </submittedName>
</protein>
<dbReference type="InterPro" id="IPR028992">
    <property type="entry name" value="Hedgehog/Intein_dom"/>
</dbReference>
<feature type="domain" description="Hedgehog/Intein (Hint)" evidence="1">
    <location>
        <begin position="164"/>
        <end position="301"/>
    </location>
</feature>
<reference evidence="3" key="1">
    <citation type="journal article" date="2019" name="Int. J. Syst. Evol. Microbiol.">
        <title>The Global Catalogue of Microorganisms (GCM) 10K type strain sequencing project: providing services to taxonomists for standard genome sequencing and annotation.</title>
        <authorList>
            <consortium name="The Broad Institute Genomics Platform"/>
            <consortium name="The Broad Institute Genome Sequencing Center for Infectious Disease"/>
            <person name="Wu L."/>
            <person name="Ma J."/>
        </authorList>
    </citation>
    <scope>NUCLEOTIDE SEQUENCE [LARGE SCALE GENOMIC DNA]</scope>
    <source>
        <strain evidence="3">KCTC 52366</strain>
    </source>
</reference>
<organism evidence="2 3">
    <name type="scientific">Psychromarinibacter halotolerans</name>
    <dbReference type="NCBI Taxonomy" id="1775175"/>
    <lineage>
        <taxon>Bacteria</taxon>
        <taxon>Pseudomonadati</taxon>
        <taxon>Pseudomonadota</taxon>
        <taxon>Alphaproteobacteria</taxon>
        <taxon>Rhodobacterales</taxon>
        <taxon>Paracoccaceae</taxon>
        <taxon>Psychromarinibacter</taxon>
    </lineage>
</organism>
<dbReference type="SUPFAM" id="SSF51294">
    <property type="entry name" value="Hedgehog/intein (Hint) domain"/>
    <property type="match status" value="1"/>
</dbReference>
<gene>
    <name evidence="2" type="ORF">ACFOGP_10820</name>
</gene>
<evidence type="ECO:0000259" key="1">
    <source>
        <dbReference type="Pfam" id="PF13403"/>
    </source>
</evidence>
<proteinExistence type="predicted"/>
<sequence>MALLITEIVFDEFGRFAFEVTNTSTTDTIDVSDVWIYTPGSPSGVGNTFDYMGVPDTMLPGQSFVIGHSAISGVQYAASVIDSIYYNGSYTFTGVAISDGGYTTIIDHVGSEGGPAFTENTSYVGLTTRDPAPVNGTANMNGGGLSEFTVVSPADFSTLGSADCFLAGTAIAAPDGACAVEDLSPGDIVLTHDGRAISVLWVGRQTLRRRIGMVPQEMAPVRIAAGALGQGLPVRALDVTADHGLLLDGCVVNAAALVGVKGIDWVTMQDLPAEFTVYHVETEAHDFILANGVASETYVDARGRSRFDNYADYIATVGADRIVRECDLPRVASQRLLPVRLRSALGLDADLDLQMAG</sequence>
<evidence type="ECO:0000313" key="3">
    <source>
        <dbReference type="Proteomes" id="UP001595632"/>
    </source>
</evidence>
<evidence type="ECO:0000313" key="2">
    <source>
        <dbReference type="EMBL" id="MFC3143205.1"/>
    </source>
</evidence>
<accession>A0ABV7GP30</accession>
<dbReference type="RefSeq" id="WP_275633181.1">
    <property type="nucleotide sequence ID" value="NZ_JARGYD010000004.1"/>
</dbReference>
<dbReference type="Pfam" id="PF13403">
    <property type="entry name" value="Hint_2"/>
    <property type="match status" value="1"/>
</dbReference>
<name>A0ABV7GP30_9RHOB</name>
<dbReference type="EMBL" id="JBHRTB010000010">
    <property type="protein sequence ID" value="MFC3143205.1"/>
    <property type="molecule type" value="Genomic_DNA"/>
</dbReference>
<comment type="caution">
    <text evidence="2">The sequence shown here is derived from an EMBL/GenBank/DDBJ whole genome shotgun (WGS) entry which is preliminary data.</text>
</comment>
<dbReference type="InterPro" id="IPR036844">
    <property type="entry name" value="Hint_dom_sf"/>
</dbReference>